<protein>
    <submittedName>
        <fullName evidence="4">Isochorismatase family protein</fullName>
    </submittedName>
</protein>
<feature type="domain" description="Isochorismatase-like" evidence="3">
    <location>
        <begin position="20"/>
        <end position="194"/>
    </location>
</feature>
<evidence type="ECO:0000259" key="3">
    <source>
        <dbReference type="Pfam" id="PF00857"/>
    </source>
</evidence>
<dbReference type="Proteomes" id="UP000265692">
    <property type="component" value="Unassembled WGS sequence"/>
</dbReference>
<sequence>MKLDQFKGFGHSTGMGSKPAILVIDFMKGFTNEDSPLGFNFDNEIKATKKLLHFARQEEIPIIFTTVMYEAHFKDGAHFVQKVPALTCLTMESEWVKIDQRLERKESEPLVIKKFASAFFGTNLASILAFEKIDTTLIVGCTTSGCVRATAVDALQHGFRVVIPEECVGDRSQKAHEANLYDIETKYGDVISLETAKNYLLNLKGEK</sequence>
<dbReference type="RefSeq" id="WP_118875762.1">
    <property type="nucleotide sequence ID" value="NZ_QWEI01000002.1"/>
</dbReference>
<evidence type="ECO:0000256" key="2">
    <source>
        <dbReference type="ARBA" id="ARBA00022801"/>
    </source>
</evidence>
<dbReference type="Pfam" id="PF00857">
    <property type="entry name" value="Isochorismatase"/>
    <property type="match status" value="1"/>
</dbReference>
<dbReference type="SUPFAM" id="SSF52499">
    <property type="entry name" value="Isochorismatase-like hydrolases"/>
    <property type="match status" value="1"/>
</dbReference>
<keyword evidence="2" id="KW-0378">Hydrolase</keyword>
<evidence type="ECO:0000313" key="4">
    <source>
        <dbReference type="EMBL" id="RHW38307.1"/>
    </source>
</evidence>
<dbReference type="InterPro" id="IPR000868">
    <property type="entry name" value="Isochorismatase-like_dom"/>
</dbReference>
<keyword evidence="5" id="KW-1185">Reference proteome</keyword>
<name>A0A396SGV7_9BACL</name>
<dbReference type="PANTHER" id="PTHR43540:SF1">
    <property type="entry name" value="ISOCHORISMATASE HYDROLASE"/>
    <property type="match status" value="1"/>
</dbReference>
<dbReference type="InterPro" id="IPR050272">
    <property type="entry name" value="Isochorismatase-like_hydrls"/>
</dbReference>
<gene>
    <name evidence="4" type="ORF">D1B33_05315</name>
</gene>
<dbReference type="GO" id="GO:0016787">
    <property type="term" value="F:hydrolase activity"/>
    <property type="evidence" value="ECO:0007669"/>
    <property type="project" value="UniProtKB-KW"/>
</dbReference>
<organism evidence="4 5">
    <name type="scientific">Ureibacillus yapensis</name>
    <dbReference type="NCBI Taxonomy" id="2304605"/>
    <lineage>
        <taxon>Bacteria</taxon>
        <taxon>Bacillati</taxon>
        <taxon>Bacillota</taxon>
        <taxon>Bacilli</taxon>
        <taxon>Bacillales</taxon>
        <taxon>Caryophanaceae</taxon>
        <taxon>Ureibacillus</taxon>
    </lineage>
</organism>
<dbReference type="PANTHER" id="PTHR43540">
    <property type="entry name" value="PEROXYUREIDOACRYLATE/UREIDOACRYLATE AMIDOHYDROLASE-RELATED"/>
    <property type="match status" value="1"/>
</dbReference>
<dbReference type="Gene3D" id="3.40.50.850">
    <property type="entry name" value="Isochorismatase-like"/>
    <property type="match status" value="1"/>
</dbReference>
<reference evidence="4 5" key="1">
    <citation type="submission" date="2018-08" db="EMBL/GenBank/DDBJ databases">
        <title>Lysinibacillus sp. YLB-03 draft genome sequence.</title>
        <authorList>
            <person name="Yu L."/>
        </authorList>
    </citation>
    <scope>NUCLEOTIDE SEQUENCE [LARGE SCALE GENOMIC DNA]</scope>
    <source>
        <strain evidence="4 5">YLB-03</strain>
    </source>
</reference>
<evidence type="ECO:0000256" key="1">
    <source>
        <dbReference type="ARBA" id="ARBA00006336"/>
    </source>
</evidence>
<dbReference type="OrthoDB" id="9785724at2"/>
<comment type="caution">
    <text evidence="4">The sequence shown here is derived from an EMBL/GenBank/DDBJ whole genome shotgun (WGS) entry which is preliminary data.</text>
</comment>
<dbReference type="EMBL" id="QWEI01000002">
    <property type="protein sequence ID" value="RHW38307.1"/>
    <property type="molecule type" value="Genomic_DNA"/>
</dbReference>
<accession>A0A396SGV7</accession>
<dbReference type="InterPro" id="IPR036380">
    <property type="entry name" value="Isochorismatase-like_sf"/>
</dbReference>
<dbReference type="AlphaFoldDB" id="A0A396SGV7"/>
<evidence type="ECO:0000313" key="5">
    <source>
        <dbReference type="Proteomes" id="UP000265692"/>
    </source>
</evidence>
<comment type="similarity">
    <text evidence="1">Belongs to the isochorismatase family.</text>
</comment>
<proteinExistence type="inferred from homology"/>